<keyword evidence="3" id="KW-1185">Reference proteome</keyword>
<dbReference type="Pfam" id="PF24758">
    <property type="entry name" value="LRR_At5g56370"/>
    <property type="match status" value="1"/>
</dbReference>
<dbReference type="Gramene" id="OB12G24420.1">
    <property type="protein sequence ID" value="OB12G24420.1"/>
    <property type="gene ID" value="OB12G24420"/>
</dbReference>
<evidence type="ECO:0000313" key="3">
    <source>
        <dbReference type="Proteomes" id="UP000006038"/>
    </source>
</evidence>
<dbReference type="AlphaFoldDB" id="J3NEN4"/>
<protein>
    <recommendedName>
        <fullName evidence="1">F-box/LRR-repeat protein 15/At3g58940/PEG3-like LRR domain-containing protein</fullName>
    </recommendedName>
</protein>
<dbReference type="EnsemblPlants" id="OB12G24420.1">
    <property type="protein sequence ID" value="OB12G24420.1"/>
    <property type="gene ID" value="OB12G24420"/>
</dbReference>
<evidence type="ECO:0000313" key="2">
    <source>
        <dbReference type="EnsemblPlants" id="OB12G24420.1"/>
    </source>
</evidence>
<name>J3NEN4_ORYBR</name>
<reference evidence="2" key="1">
    <citation type="journal article" date="2013" name="Nat. Commun.">
        <title>Whole-genome sequencing of Oryza brachyantha reveals mechanisms underlying Oryza genome evolution.</title>
        <authorList>
            <person name="Chen J."/>
            <person name="Huang Q."/>
            <person name="Gao D."/>
            <person name="Wang J."/>
            <person name="Lang Y."/>
            <person name="Liu T."/>
            <person name="Li B."/>
            <person name="Bai Z."/>
            <person name="Luis Goicoechea J."/>
            <person name="Liang C."/>
            <person name="Chen C."/>
            <person name="Zhang W."/>
            <person name="Sun S."/>
            <person name="Liao Y."/>
            <person name="Zhang X."/>
            <person name="Yang L."/>
            <person name="Song C."/>
            <person name="Wang M."/>
            <person name="Shi J."/>
            <person name="Liu G."/>
            <person name="Liu J."/>
            <person name="Zhou H."/>
            <person name="Zhou W."/>
            <person name="Yu Q."/>
            <person name="An N."/>
            <person name="Chen Y."/>
            <person name="Cai Q."/>
            <person name="Wang B."/>
            <person name="Liu B."/>
            <person name="Min J."/>
            <person name="Huang Y."/>
            <person name="Wu H."/>
            <person name="Li Z."/>
            <person name="Zhang Y."/>
            <person name="Yin Y."/>
            <person name="Song W."/>
            <person name="Jiang J."/>
            <person name="Jackson S.A."/>
            <person name="Wing R.A."/>
            <person name="Wang J."/>
            <person name="Chen M."/>
        </authorList>
    </citation>
    <scope>NUCLEOTIDE SEQUENCE [LARGE SCALE GENOMIC DNA]</scope>
    <source>
        <strain evidence="2">cv. IRGC 101232</strain>
    </source>
</reference>
<proteinExistence type="predicted"/>
<reference evidence="2" key="2">
    <citation type="submission" date="2013-04" db="UniProtKB">
        <authorList>
            <consortium name="EnsemblPlants"/>
        </authorList>
    </citation>
    <scope>IDENTIFICATION</scope>
</reference>
<dbReference type="eggNOG" id="ENOG502R6HN">
    <property type="taxonomic scope" value="Eukaryota"/>
</dbReference>
<feature type="domain" description="F-box/LRR-repeat protein 15/At3g58940/PEG3-like LRR" evidence="1">
    <location>
        <begin position="281"/>
        <end position="482"/>
    </location>
</feature>
<accession>J3NEN4</accession>
<dbReference type="Proteomes" id="UP000006038">
    <property type="component" value="Chromosome 12"/>
</dbReference>
<dbReference type="OMA" id="WIDIWRA"/>
<organism evidence="2">
    <name type="scientific">Oryza brachyantha</name>
    <name type="common">malo sina</name>
    <dbReference type="NCBI Taxonomy" id="4533"/>
    <lineage>
        <taxon>Eukaryota</taxon>
        <taxon>Viridiplantae</taxon>
        <taxon>Streptophyta</taxon>
        <taxon>Embryophyta</taxon>
        <taxon>Tracheophyta</taxon>
        <taxon>Spermatophyta</taxon>
        <taxon>Magnoliopsida</taxon>
        <taxon>Liliopsida</taxon>
        <taxon>Poales</taxon>
        <taxon>Poaceae</taxon>
        <taxon>BOP clade</taxon>
        <taxon>Oryzoideae</taxon>
        <taxon>Oryzeae</taxon>
        <taxon>Oryzinae</taxon>
        <taxon>Oryza</taxon>
    </lineage>
</organism>
<sequence>MDRESIITSSMTGFLPPLATRTQASPPAYLPPPLAINPHADWRGLPEDALAEVLFRLPVLDLFRLGYLFTPNWLDIWRAKPLMLHDRQFSTPPIAADDVADAITNVLELHVGDGVQLVGGVEGGDEVHGWGGGHELDGGTDGEDDHPGVVVNAGGGGVNGGHYHHDGGLDDDVDDEAGEVVDAEAGDVVGDAGAGPGPGAAVDGAAVDGAAAAAAAGAVGGGQGEGVVVVAPGVGVDEGVISDSDEDLYGYDDIPVPAAGYEIGRVYTFRVESTRWRPDHLDRWFAALERGRAREVILANLFTPGRPHLPPGIRDCTSLLGLYVFFFTVEANHIDPLAVARLRVLGLYGCAAAPGLIRRALLPRSEIQALIIRDSAVLQDGDEGRLAVAATRLRRLTISNSEVVTVTVDNAIQFQDLVAAGPSKLTLTINGVPSLKTLSMDLFTAVLEIDGIAIKAGMVEQPPQMPCVRHLILRVNYTEMGDMVPRQRDDEVTVEEGLVKSYDKHIYEGSNLFDGLQSFKYHLRQIHHRPFRGGKYEVALIKAILDKVGALSVLSMEYSPGSLTSDTLSQLQVTLDIFKLHTPNDAVRGDSVCIAAIEFEQAFSIFQ</sequence>
<dbReference type="HOGENOM" id="CLU_029076_0_0_1"/>
<evidence type="ECO:0000259" key="1">
    <source>
        <dbReference type="Pfam" id="PF24758"/>
    </source>
</evidence>
<dbReference type="InterPro" id="IPR055411">
    <property type="entry name" value="LRR_FXL15/At3g58940/PEG3-like"/>
</dbReference>